<sequence>MRVHVTETSSMAFRALVKDGKLQPMQSKILTALERGKLTRKELSVATGMELSGVCGRVNELIASGLVRISGTKRDEKTNKLQELVGLAAKQYELFQ</sequence>
<dbReference type="InterPro" id="IPR036390">
    <property type="entry name" value="WH_DNA-bd_sf"/>
</dbReference>
<accession>A0A6J5KXA2</accession>
<feature type="domain" description="HTH marR-type" evidence="1">
    <location>
        <begin position="22"/>
        <end position="75"/>
    </location>
</feature>
<dbReference type="InterPro" id="IPR000835">
    <property type="entry name" value="HTH_MarR-typ"/>
</dbReference>
<dbReference type="InterPro" id="IPR036388">
    <property type="entry name" value="WH-like_DNA-bd_sf"/>
</dbReference>
<dbReference type="Pfam" id="PF12802">
    <property type="entry name" value="MarR_2"/>
    <property type="match status" value="1"/>
</dbReference>
<name>A0A6J5KXA2_9CAUD</name>
<dbReference type="Gene3D" id="1.10.10.10">
    <property type="entry name" value="Winged helix-like DNA-binding domain superfamily/Winged helix DNA-binding domain"/>
    <property type="match status" value="1"/>
</dbReference>
<evidence type="ECO:0000313" key="2">
    <source>
        <dbReference type="EMBL" id="CAB4124569.1"/>
    </source>
</evidence>
<evidence type="ECO:0000259" key="1">
    <source>
        <dbReference type="Pfam" id="PF12802"/>
    </source>
</evidence>
<reference evidence="2" key="1">
    <citation type="submission" date="2020-04" db="EMBL/GenBank/DDBJ databases">
        <authorList>
            <person name="Chiriac C."/>
            <person name="Salcher M."/>
            <person name="Ghai R."/>
            <person name="Kavagutti S V."/>
        </authorList>
    </citation>
    <scope>NUCLEOTIDE SEQUENCE</scope>
</reference>
<proteinExistence type="predicted"/>
<dbReference type="GO" id="GO:0003700">
    <property type="term" value="F:DNA-binding transcription factor activity"/>
    <property type="evidence" value="ECO:0007669"/>
    <property type="project" value="InterPro"/>
</dbReference>
<gene>
    <name evidence="2" type="ORF">UFOVP66_12</name>
</gene>
<dbReference type="EMBL" id="LR796180">
    <property type="protein sequence ID" value="CAB4124569.1"/>
    <property type="molecule type" value="Genomic_DNA"/>
</dbReference>
<dbReference type="SUPFAM" id="SSF46785">
    <property type="entry name" value="Winged helix' DNA-binding domain"/>
    <property type="match status" value="1"/>
</dbReference>
<organism evidence="2">
    <name type="scientific">uncultured Caudovirales phage</name>
    <dbReference type="NCBI Taxonomy" id="2100421"/>
    <lineage>
        <taxon>Viruses</taxon>
        <taxon>Duplodnaviria</taxon>
        <taxon>Heunggongvirae</taxon>
        <taxon>Uroviricota</taxon>
        <taxon>Caudoviricetes</taxon>
        <taxon>Peduoviridae</taxon>
        <taxon>Maltschvirus</taxon>
        <taxon>Maltschvirus maltsch</taxon>
    </lineage>
</organism>
<protein>
    <recommendedName>
        <fullName evidence="1">HTH marR-type domain-containing protein</fullName>
    </recommendedName>
</protein>